<dbReference type="InterPro" id="IPR027417">
    <property type="entry name" value="P-loop_NTPase"/>
</dbReference>
<dbReference type="GO" id="GO:0006261">
    <property type="term" value="P:DNA-templated DNA replication"/>
    <property type="evidence" value="ECO:0007669"/>
    <property type="project" value="TreeGrafter"/>
</dbReference>
<name>A0A371XHE9_9HYPH</name>
<evidence type="ECO:0000313" key="11">
    <source>
        <dbReference type="Proteomes" id="UP000262379"/>
    </source>
</evidence>
<dbReference type="SUPFAM" id="SSF48019">
    <property type="entry name" value="post-AAA+ oligomerization domain-like"/>
    <property type="match status" value="1"/>
</dbReference>
<dbReference type="RefSeq" id="WP_116622910.1">
    <property type="nucleotide sequence ID" value="NZ_QURN01000004.1"/>
</dbReference>
<comment type="caution">
    <text evidence="10">The sequence shown here is derived from an EMBL/GenBank/DDBJ whole genome shotgun (WGS) entry which is preliminary data.</text>
</comment>
<accession>A0A371XHE9</accession>
<keyword evidence="6" id="KW-0239">DNA-directed DNA polymerase</keyword>
<comment type="catalytic activity">
    <reaction evidence="8">
        <text>DNA(n) + a 2'-deoxyribonucleoside 5'-triphosphate = DNA(n+1) + diphosphate</text>
        <dbReference type="Rhea" id="RHEA:22508"/>
        <dbReference type="Rhea" id="RHEA-COMP:17339"/>
        <dbReference type="Rhea" id="RHEA-COMP:17340"/>
        <dbReference type="ChEBI" id="CHEBI:33019"/>
        <dbReference type="ChEBI" id="CHEBI:61560"/>
        <dbReference type="ChEBI" id="CHEBI:173112"/>
        <dbReference type="EC" id="2.7.7.7"/>
    </reaction>
</comment>
<gene>
    <name evidence="10" type="ORF">DY251_05750</name>
</gene>
<dbReference type="NCBIfam" id="TIGR01128">
    <property type="entry name" value="holA"/>
    <property type="match status" value="1"/>
</dbReference>
<dbReference type="Pfam" id="PF06144">
    <property type="entry name" value="DNA_pol3_delta"/>
    <property type="match status" value="1"/>
</dbReference>
<reference evidence="11" key="1">
    <citation type="submission" date="2018-08" db="EMBL/GenBank/DDBJ databases">
        <authorList>
            <person name="Im W.T."/>
        </authorList>
    </citation>
    <scope>NUCLEOTIDE SEQUENCE [LARGE SCALE GENOMIC DNA]</scope>
    <source>
        <strain evidence="11">LA-28</strain>
    </source>
</reference>
<evidence type="ECO:0000256" key="7">
    <source>
        <dbReference type="ARBA" id="ARBA00034754"/>
    </source>
</evidence>
<evidence type="ECO:0000256" key="8">
    <source>
        <dbReference type="ARBA" id="ARBA00049244"/>
    </source>
</evidence>
<sequence>MAQKKAHEVDGWLSRPDTSKSIILFYGPDHGLVSERASRFVKQTGLPLDDPFTVVRLDATEADEGGKLSSEANTVSMFAEKRLLWVRNAQAQKGLADEIKALCAAPPEATIIVVEAGDLKKGAPLRSAVETSDRSIALPCYADAERDIDALIDEMLGLPISMEARTALRRNLGGDRLATRAELEKLALYARGKDRIELTDIQELTGDVAELSLDDAVDAILEGKLEVFDRLYQRYARSGSPVFLLANAMMRQLQTLRVLRAELDLGRRSASEIIAGARPPIFFSRKRTVENAVRKWALPSIDRALERLQYAILETRRRPDLAQAIVNRAMTALAAEAARSR</sequence>
<dbReference type="PANTHER" id="PTHR34388">
    <property type="entry name" value="DNA POLYMERASE III SUBUNIT DELTA"/>
    <property type="match status" value="1"/>
</dbReference>
<organism evidence="10 11">
    <name type="scientific">Mesorhizobium denitrificans</name>
    <dbReference type="NCBI Taxonomy" id="2294114"/>
    <lineage>
        <taxon>Bacteria</taxon>
        <taxon>Pseudomonadati</taxon>
        <taxon>Pseudomonadota</taxon>
        <taxon>Alphaproteobacteria</taxon>
        <taxon>Hyphomicrobiales</taxon>
        <taxon>Phyllobacteriaceae</taxon>
        <taxon>Mesorhizobium</taxon>
    </lineage>
</organism>
<dbReference type="AlphaFoldDB" id="A0A371XHE9"/>
<dbReference type="PANTHER" id="PTHR34388:SF1">
    <property type="entry name" value="DNA POLYMERASE III SUBUNIT DELTA"/>
    <property type="match status" value="1"/>
</dbReference>
<proteinExistence type="inferred from homology"/>
<dbReference type="InterPro" id="IPR010372">
    <property type="entry name" value="DNA_pol3_delta_N"/>
</dbReference>
<evidence type="ECO:0000259" key="9">
    <source>
        <dbReference type="Pfam" id="PF06144"/>
    </source>
</evidence>
<dbReference type="SUPFAM" id="SSF52540">
    <property type="entry name" value="P-loop containing nucleoside triphosphate hydrolases"/>
    <property type="match status" value="1"/>
</dbReference>
<dbReference type="Proteomes" id="UP000262379">
    <property type="component" value="Unassembled WGS sequence"/>
</dbReference>
<dbReference type="Gene3D" id="1.10.8.60">
    <property type="match status" value="1"/>
</dbReference>
<dbReference type="EMBL" id="QURN01000004">
    <property type="protein sequence ID" value="RFC68474.1"/>
    <property type="molecule type" value="Genomic_DNA"/>
</dbReference>
<evidence type="ECO:0000256" key="5">
    <source>
        <dbReference type="ARBA" id="ARBA00022705"/>
    </source>
</evidence>
<dbReference type="GO" id="GO:0003887">
    <property type="term" value="F:DNA-directed DNA polymerase activity"/>
    <property type="evidence" value="ECO:0007669"/>
    <property type="project" value="UniProtKB-KW"/>
</dbReference>
<evidence type="ECO:0000313" key="10">
    <source>
        <dbReference type="EMBL" id="RFC68474.1"/>
    </source>
</evidence>
<dbReference type="GO" id="GO:0003677">
    <property type="term" value="F:DNA binding"/>
    <property type="evidence" value="ECO:0007669"/>
    <property type="project" value="InterPro"/>
</dbReference>
<dbReference type="InterPro" id="IPR005790">
    <property type="entry name" value="DNA_polIII_delta"/>
</dbReference>
<keyword evidence="11" id="KW-1185">Reference proteome</keyword>
<dbReference type="EC" id="2.7.7.7" evidence="1"/>
<dbReference type="Gene3D" id="3.40.50.300">
    <property type="entry name" value="P-loop containing nucleotide triphosphate hydrolases"/>
    <property type="match status" value="1"/>
</dbReference>
<evidence type="ECO:0000256" key="2">
    <source>
        <dbReference type="ARBA" id="ARBA00017703"/>
    </source>
</evidence>
<keyword evidence="5" id="KW-0235">DNA replication</keyword>
<dbReference type="GO" id="GO:0009360">
    <property type="term" value="C:DNA polymerase III complex"/>
    <property type="evidence" value="ECO:0007669"/>
    <property type="project" value="InterPro"/>
</dbReference>
<keyword evidence="3" id="KW-0808">Transferase</keyword>
<evidence type="ECO:0000256" key="6">
    <source>
        <dbReference type="ARBA" id="ARBA00022932"/>
    </source>
</evidence>
<feature type="domain" description="DNA polymerase III delta N-terminal" evidence="9">
    <location>
        <begin position="24"/>
        <end position="117"/>
    </location>
</feature>
<comment type="similarity">
    <text evidence="7">Belongs to the DNA polymerase HolA subunit family.</text>
</comment>
<protein>
    <recommendedName>
        <fullName evidence="2">DNA polymerase III subunit delta</fullName>
        <ecNumber evidence="1">2.7.7.7</ecNumber>
    </recommendedName>
</protein>
<evidence type="ECO:0000256" key="3">
    <source>
        <dbReference type="ARBA" id="ARBA00022679"/>
    </source>
</evidence>
<dbReference type="InterPro" id="IPR008921">
    <property type="entry name" value="DNA_pol3_clamp-load_cplx_C"/>
</dbReference>
<keyword evidence="4" id="KW-0548">Nucleotidyltransferase</keyword>
<evidence type="ECO:0000256" key="4">
    <source>
        <dbReference type="ARBA" id="ARBA00022695"/>
    </source>
</evidence>
<evidence type="ECO:0000256" key="1">
    <source>
        <dbReference type="ARBA" id="ARBA00012417"/>
    </source>
</evidence>